<evidence type="ECO:0000313" key="2">
    <source>
        <dbReference type="EMBL" id="UOQ43050.1"/>
    </source>
</evidence>
<organism evidence="2 3">
    <name type="scientific">Halobacillus salinarum</name>
    <dbReference type="NCBI Taxonomy" id="2932257"/>
    <lineage>
        <taxon>Bacteria</taxon>
        <taxon>Bacillati</taxon>
        <taxon>Bacillota</taxon>
        <taxon>Bacilli</taxon>
        <taxon>Bacillales</taxon>
        <taxon>Bacillaceae</taxon>
        <taxon>Halobacillus</taxon>
    </lineage>
</organism>
<dbReference type="NCBIfam" id="TIGR02530">
    <property type="entry name" value="flg_new"/>
    <property type="match status" value="1"/>
</dbReference>
<evidence type="ECO:0000313" key="3">
    <source>
        <dbReference type="Proteomes" id="UP000831787"/>
    </source>
</evidence>
<protein>
    <submittedName>
        <fullName evidence="2">Flagellar protein</fullName>
    </submittedName>
</protein>
<name>A0ABY4EF11_9BACI</name>
<dbReference type="EMBL" id="CP095073">
    <property type="protein sequence ID" value="UOQ43050.1"/>
    <property type="molecule type" value="Genomic_DNA"/>
</dbReference>
<dbReference type="RefSeq" id="WP_244708410.1">
    <property type="nucleotide sequence ID" value="NZ_CP095073.1"/>
</dbReference>
<keyword evidence="2" id="KW-0966">Cell projection</keyword>
<reference evidence="2 3" key="1">
    <citation type="submission" date="2022-04" db="EMBL/GenBank/DDBJ databases">
        <title>Halobacillus sp. isolated from saltern.</title>
        <authorList>
            <person name="Won M."/>
            <person name="Lee C.-M."/>
            <person name="Woen H.-Y."/>
            <person name="Kwon S.-W."/>
        </authorList>
    </citation>
    <scope>NUCLEOTIDE SEQUENCE [LARGE SCALE GENOMIC DNA]</scope>
    <source>
        <strain evidence="2 3">SSBR10-3</strain>
    </source>
</reference>
<sequence>MKAKLHQLHQPLTPPGSYKPVKKQSASFKEVWQEARELVVSKHAKERLKDRNISISDSKWLAISEKMAEAKAKGITDSLVVTNDAALVVSTKNNTVVTAMSRADSAAHIFTNINGTIVMDD</sequence>
<keyword evidence="2" id="KW-0969">Cilium</keyword>
<dbReference type="InterPro" id="IPR013367">
    <property type="entry name" value="Flagellar_put"/>
</dbReference>
<dbReference type="Pfam" id="PF12611">
    <property type="entry name" value="Flagellar_put"/>
    <property type="match status" value="1"/>
</dbReference>
<dbReference type="Proteomes" id="UP000831787">
    <property type="component" value="Chromosome"/>
</dbReference>
<keyword evidence="2" id="KW-0282">Flagellum</keyword>
<accession>A0ABY4EF11</accession>
<feature type="region of interest" description="Disordered" evidence="1">
    <location>
        <begin position="1"/>
        <end position="21"/>
    </location>
</feature>
<proteinExistence type="predicted"/>
<evidence type="ECO:0000256" key="1">
    <source>
        <dbReference type="SAM" id="MobiDB-lite"/>
    </source>
</evidence>
<gene>
    <name evidence="2" type="ORF">MUN89_13965</name>
</gene>
<keyword evidence="3" id="KW-1185">Reference proteome</keyword>